<dbReference type="GO" id="GO:0005506">
    <property type="term" value="F:iron ion binding"/>
    <property type="evidence" value="ECO:0007669"/>
    <property type="project" value="InterPro"/>
</dbReference>
<keyword evidence="12" id="KW-1185">Reference proteome</keyword>
<name>A0A8B7P3X5_HYAAZ</name>
<feature type="region of interest" description="Disordered" evidence="11">
    <location>
        <begin position="488"/>
        <end position="544"/>
    </location>
</feature>
<evidence type="ECO:0000256" key="4">
    <source>
        <dbReference type="ARBA" id="ARBA00022617"/>
    </source>
</evidence>
<accession>A0A8B7P3X5</accession>
<keyword evidence="5 9" id="KW-0479">Metal-binding</keyword>
<evidence type="ECO:0000313" key="12">
    <source>
        <dbReference type="Proteomes" id="UP000694843"/>
    </source>
</evidence>
<dbReference type="OrthoDB" id="3945418at2759"/>
<feature type="compositionally biased region" description="Polar residues" evidence="11">
    <location>
        <begin position="488"/>
        <end position="498"/>
    </location>
</feature>
<dbReference type="InterPro" id="IPR002403">
    <property type="entry name" value="Cyt_P450_E_grp-IV"/>
</dbReference>
<evidence type="ECO:0000256" key="11">
    <source>
        <dbReference type="SAM" id="MobiDB-lite"/>
    </source>
</evidence>
<evidence type="ECO:0000256" key="10">
    <source>
        <dbReference type="RuleBase" id="RU000461"/>
    </source>
</evidence>
<dbReference type="GeneID" id="108676210"/>
<evidence type="ECO:0000256" key="6">
    <source>
        <dbReference type="ARBA" id="ARBA00023002"/>
    </source>
</evidence>
<evidence type="ECO:0000256" key="5">
    <source>
        <dbReference type="ARBA" id="ARBA00022723"/>
    </source>
</evidence>
<dbReference type="InterPro" id="IPR036396">
    <property type="entry name" value="Cyt_P450_sf"/>
</dbReference>
<evidence type="ECO:0000256" key="3">
    <source>
        <dbReference type="ARBA" id="ARBA00010617"/>
    </source>
</evidence>
<dbReference type="InterPro" id="IPR017972">
    <property type="entry name" value="Cyt_P450_CS"/>
</dbReference>
<evidence type="ECO:0000256" key="7">
    <source>
        <dbReference type="ARBA" id="ARBA00023004"/>
    </source>
</evidence>
<dbReference type="GO" id="GO:0020037">
    <property type="term" value="F:heme binding"/>
    <property type="evidence" value="ECO:0007669"/>
    <property type="project" value="InterPro"/>
</dbReference>
<gene>
    <name evidence="13" type="primary">LOC108676210</name>
</gene>
<dbReference type="GO" id="GO:0004497">
    <property type="term" value="F:monooxygenase activity"/>
    <property type="evidence" value="ECO:0007669"/>
    <property type="project" value="UniProtKB-KW"/>
</dbReference>
<evidence type="ECO:0000256" key="9">
    <source>
        <dbReference type="PIRSR" id="PIRSR602403-1"/>
    </source>
</evidence>
<evidence type="ECO:0000256" key="2">
    <source>
        <dbReference type="ARBA" id="ARBA00003690"/>
    </source>
</evidence>
<sequence>MGLSPGVGEGGQRSTGNMRLLYDLVKPVRDDHATLQATVGLTFVILLLHSLYPRIKEWWECRNFATKTYHTDHSKSPRPDVGPLPYENMPRRAGRSAERLRVVFDNPVYLHQYVAHGHMKLGPVFRDGLGGPVDMVFVADTSCLSAVHRASGSYPGHVVPDAWTLYLKIRDKKRGIFFMDGPEWLEHRRILNQRVLRTSNSNRVLPQLCANTDALMQHMWEEQTQGNLQAKLMVQLYKWSLECMFAIALGRSISSFKCSKEPQCDFDAFVSAIHNVFEHTAGMGRTTATSAMEQNLKVWNDFCEACDVALHVAGRYINEAAEDIKLQDQTAPDADACLLERLMLDDGVSQDMAVRLLSDLFLAAADTSVWTAVWLIYVSASHVSYASAARQELYQVTGRQPADSESPLELGQEQLRRLSRCRHLLKETLRLYPVATFLTRLVEHESVLGGYRVPGNTMIIVSLYSIGRDPKYFSDPDTFDPTRWASETLQDLNTTPKRNSSEDTDVSQCNHESPDCSSKVCEKRHSNPDIEEQPGQSEKVPLTRRSQKNVMSMNKLSALPWGIGTRNCVGRTVAETLLTLFEAQLLCRYHVVVRNKSIHMKMRMISVPSEMLDVVLYKVRDMEETKDGILK</sequence>
<organism evidence="12 13">
    <name type="scientific">Hyalella azteca</name>
    <name type="common">Amphipod</name>
    <dbReference type="NCBI Taxonomy" id="294128"/>
    <lineage>
        <taxon>Eukaryota</taxon>
        <taxon>Metazoa</taxon>
        <taxon>Ecdysozoa</taxon>
        <taxon>Arthropoda</taxon>
        <taxon>Crustacea</taxon>
        <taxon>Multicrustacea</taxon>
        <taxon>Malacostraca</taxon>
        <taxon>Eumalacostraca</taxon>
        <taxon>Peracarida</taxon>
        <taxon>Amphipoda</taxon>
        <taxon>Senticaudata</taxon>
        <taxon>Talitrida</taxon>
        <taxon>Talitroidea</taxon>
        <taxon>Hyalellidae</taxon>
        <taxon>Hyalella</taxon>
    </lineage>
</organism>
<proteinExistence type="inferred from homology"/>
<protein>
    <submittedName>
        <fullName evidence="13">Cytochrome P450 315a1, mitochondrial</fullName>
    </submittedName>
</protein>
<dbReference type="PANTHER" id="PTHR24279:SF120">
    <property type="entry name" value="CYTOCHROME P450"/>
    <property type="match status" value="1"/>
</dbReference>
<keyword evidence="8 10" id="KW-0503">Monooxygenase</keyword>
<evidence type="ECO:0000256" key="1">
    <source>
        <dbReference type="ARBA" id="ARBA00001971"/>
    </source>
</evidence>
<keyword evidence="6 10" id="KW-0560">Oxidoreductase</keyword>
<dbReference type="OMA" id="HEYCDSR"/>
<dbReference type="PRINTS" id="PR00465">
    <property type="entry name" value="EP450IV"/>
</dbReference>
<dbReference type="InterPro" id="IPR001128">
    <property type="entry name" value="Cyt_P450"/>
</dbReference>
<comment type="function">
    <text evidence="2">May be involved in the metabolism of insect hormones and in the breakdown of synthetic insecticides.</text>
</comment>
<dbReference type="AlphaFoldDB" id="A0A8B7P3X5"/>
<dbReference type="Gene3D" id="1.10.630.10">
    <property type="entry name" value="Cytochrome P450"/>
    <property type="match status" value="1"/>
</dbReference>
<feature type="binding site" description="axial binding residue" evidence="9">
    <location>
        <position position="568"/>
    </location>
    <ligand>
        <name>heme</name>
        <dbReference type="ChEBI" id="CHEBI:30413"/>
    </ligand>
    <ligandPart>
        <name>Fe</name>
        <dbReference type="ChEBI" id="CHEBI:18248"/>
    </ligandPart>
</feature>
<dbReference type="GO" id="GO:0005789">
    <property type="term" value="C:endoplasmic reticulum membrane"/>
    <property type="evidence" value="ECO:0007669"/>
    <property type="project" value="UniProtKB-SubCell"/>
</dbReference>
<evidence type="ECO:0000313" key="13">
    <source>
        <dbReference type="RefSeq" id="XP_018019751.1"/>
    </source>
</evidence>
<keyword evidence="4 9" id="KW-0349">Heme</keyword>
<dbReference type="KEGG" id="hazt:108676210"/>
<keyword evidence="7 9" id="KW-0408">Iron</keyword>
<dbReference type="GO" id="GO:0016705">
    <property type="term" value="F:oxidoreductase activity, acting on paired donors, with incorporation or reduction of molecular oxygen"/>
    <property type="evidence" value="ECO:0007669"/>
    <property type="project" value="InterPro"/>
</dbReference>
<comment type="similarity">
    <text evidence="3 10">Belongs to the cytochrome P450 family.</text>
</comment>
<dbReference type="PANTHER" id="PTHR24279">
    <property type="entry name" value="CYTOCHROME P450"/>
    <property type="match status" value="1"/>
</dbReference>
<dbReference type="SUPFAM" id="SSF48264">
    <property type="entry name" value="Cytochrome P450"/>
    <property type="match status" value="1"/>
</dbReference>
<dbReference type="PROSITE" id="PS00086">
    <property type="entry name" value="CYTOCHROME_P450"/>
    <property type="match status" value="1"/>
</dbReference>
<evidence type="ECO:0000256" key="8">
    <source>
        <dbReference type="ARBA" id="ARBA00023033"/>
    </source>
</evidence>
<dbReference type="RefSeq" id="XP_018019751.1">
    <property type="nucleotide sequence ID" value="XM_018164262.2"/>
</dbReference>
<reference evidence="13" key="1">
    <citation type="submission" date="2025-08" db="UniProtKB">
        <authorList>
            <consortium name="RefSeq"/>
        </authorList>
    </citation>
    <scope>IDENTIFICATION</scope>
    <source>
        <tissue evidence="13">Whole organism</tissue>
    </source>
</reference>
<dbReference type="Pfam" id="PF00067">
    <property type="entry name" value="p450"/>
    <property type="match status" value="2"/>
</dbReference>
<dbReference type="Proteomes" id="UP000694843">
    <property type="component" value="Unplaced"/>
</dbReference>
<dbReference type="CTD" id="44858"/>
<comment type="cofactor">
    <cofactor evidence="1 9">
        <name>heme</name>
        <dbReference type="ChEBI" id="CHEBI:30413"/>
    </cofactor>
</comment>
<dbReference type="InterPro" id="IPR050479">
    <property type="entry name" value="CYP11_CYP27_families"/>
</dbReference>